<keyword evidence="12" id="KW-1185">Reference proteome</keyword>
<evidence type="ECO:0000256" key="5">
    <source>
        <dbReference type="ARBA" id="ARBA00022771"/>
    </source>
</evidence>
<dbReference type="SMART" id="SM00184">
    <property type="entry name" value="RING"/>
    <property type="match status" value="1"/>
</dbReference>
<dbReference type="PANTHER" id="PTHR46077:SF1">
    <property type="entry name" value="TOP1 BINDING ARGININE_SERINE RICH PROTEIN, E3 UBIQUITIN LIGASE"/>
    <property type="match status" value="1"/>
</dbReference>
<keyword evidence="5 9" id="KW-0863">Zinc-finger</keyword>
<dbReference type="Pfam" id="PF13639">
    <property type="entry name" value="zf-RING_2"/>
    <property type="match status" value="1"/>
</dbReference>
<keyword evidence="4" id="KW-0479">Metal-binding</keyword>
<proteinExistence type="predicted"/>
<gene>
    <name evidence="11" type="ORF">WJX72_010799</name>
</gene>
<comment type="caution">
    <text evidence="11">The sequence shown here is derived from an EMBL/GenBank/DDBJ whole genome shotgun (WGS) entry which is preliminary data.</text>
</comment>
<dbReference type="GO" id="GO:0006513">
    <property type="term" value="P:protein monoubiquitination"/>
    <property type="evidence" value="ECO:0007669"/>
    <property type="project" value="TreeGrafter"/>
</dbReference>
<keyword evidence="8" id="KW-0804">Transcription</keyword>
<dbReference type="GO" id="GO:0008270">
    <property type="term" value="F:zinc ion binding"/>
    <property type="evidence" value="ECO:0007669"/>
    <property type="project" value="UniProtKB-KW"/>
</dbReference>
<dbReference type="Gene3D" id="3.30.40.10">
    <property type="entry name" value="Zinc/RING finger domain, C3HC4 (zinc finger)"/>
    <property type="match status" value="1"/>
</dbReference>
<dbReference type="Proteomes" id="UP001489004">
    <property type="component" value="Unassembled WGS sequence"/>
</dbReference>
<dbReference type="PROSITE" id="PS50089">
    <property type="entry name" value="ZF_RING_2"/>
    <property type="match status" value="1"/>
</dbReference>
<reference evidence="11 12" key="1">
    <citation type="journal article" date="2024" name="Nat. Commun.">
        <title>Phylogenomics reveals the evolutionary origins of lichenization in chlorophyte algae.</title>
        <authorList>
            <person name="Puginier C."/>
            <person name="Libourel C."/>
            <person name="Otte J."/>
            <person name="Skaloud P."/>
            <person name="Haon M."/>
            <person name="Grisel S."/>
            <person name="Petersen M."/>
            <person name="Berrin J.G."/>
            <person name="Delaux P.M."/>
            <person name="Dal Grande F."/>
            <person name="Keller J."/>
        </authorList>
    </citation>
    <scope>NUCLEOTIDE SEQUENCE [LARGE SCALE GENOMIC DNA]</scope>
    <source>
        <strain evidence="11 12">SAG 2043</strain>
    </source>
</reference>
<evidence type="ECO:0000256" key="2">
    <source>
        <dbReference type="ARBA" id="ARBA00012483"/>
    </source>
</evidence>
<evidence type="ECO:0000256" key="7">
    <source>
        <dbReference type="ARBA" id="ARBA00023015"/>
    </source>
</evidence>
<evidence type="ECO:0000256" key="8">
    <source>
        <dbReference type="ARBA" id="ARBA00023163"/>
    </source>
</evidence>
<evidence type="ECO:0000256" key="1">
    <source>
        <dbReference type="ARBA" id="ARBA00000900"/>
    </source>
</evidence>
<evidence type="ECO:0000256" key="6">
    <source>
        <dbReference type="ARBA" id="ARBA00022833"/>
    </source>
</evidence>
<dbReference type="EC" id="2.3.2.27" evidence="2"/>
<evidence type="ECO:0000256" key="9">
    <source>
        <dbReference type="PROSITE-ProRule" id="PRU00175"/>
    </source>
</evidence>
<keyword evidence="7" id="KW-0805">Transcription regulation</keyword>
<dbReference type="InterPro" id="IPR017907">
    <property type="entry name" value="Znf_RING_CS"/>
</dbReference>
<comment type="catalytic activity">
    <reaction evidence="1">
        <text>S-ubiquitinyl-[E2 ubiquitin-conjugating enzyme]-L-cysteine + [acceptor protein]-L-lysine = [E2 ubiquitin-conjugating enzyme]-L-cysteine + N(6)-ubiquitinyl-[acceptor protein]-L-lysine.</text>
        <dbReference type="EC" id="2.3.2.27"/>
    </reaction>
</comment>
<name>A0AAW1PE35_9CHLO</name>
<feature type="domain" description="RING-type" evidence="10">
    <location>
        <begin position="18"/>
        <end position="60"/>
    </location>
</feature>
<dbReference type="PROSITE" id="PS00518">
    <property type="entry name" value="ZF_RING_1"/>
    <property type="match status" value="1"/>
</dbReference>
<accession>A0AAW1PE35</accession>
<evidence type="ECO:0000256" key="3">
    <source>
        <dbReference type="ARBA" id="ARBA00022679"/>
    </source>
</evidence>
<keyword evidence="3" id="KW-0808">Transferase</keyword>
<evidence type="ECO:0000313" key="11">
    <source>
        <dbReference type="EMBL" id="KAK9807017.1"/>
    </source>
</evidence>
<keyword evidence="6" id="KW-0862">Zinc</keyword>
<organism evidence="11 12">
    <name type="scientific">[Myrmecia] bisecta</name>
    <dbReference type="NCBI Taxonomy" id="41462"/>
    <lineage>
        <taxon>Eukaryota</taxon>
        <taxon>Viridiplantae</taxon>
        <taxon>Chlorophyta</taxon>
        <taxon>core chlorophytes</taxon>
        <taxon>Trebouxiophyceae</taxon>
        <taxon>Trebouxiales</taxon>
        <taxon>Trebouxiaceae</taxon>
        <taxon>Myrmecia</taxon>
    </lineage>
</organism>
<evidence type="ECO:0000256" key="4">
    <source>
        <dbReference type="ARBA" id="ARBA00022723"/>
    </source>
</evidence>
<dbReference type="GO" id="GO:0061630">
    <property type="term" value="F:ubiquitin protein ligase activity"/>
    <property type="evidence" value="ECO:0007669"/>
    <property type="project" value="UniProtKB-EC"/>
</dbReference>
<dbReference type="EMBL" id="JALJOR010000013">
    <property type="protein sequence ID" value="KAK9807017.1"/>
    <property type="molecule type" value="Genomic_DNA"/>
</dbReference>
<dbReference type="GO" id="GO:0000209">
    <property type="term" value="P:protein polyubiquitination"/>
    <property type="evidence" value="ECO:0007669"/>
    <property type="project" value="TreeGrafter"/>
</dbReference>
<dbReference type="PANTHER" id="PTHR46077">
    <property type="entry name" value="E3 UBIQUITIN-PROTEIN LIGASE TOPORS"/>
    <property type="match status" value="1"/>
</dbReference>
<dbReference type="InterPro" id="IPR001841">
    <property type="entry name" value="Znf_RING"/>
</dbReference>
<evidence type="ECO:0000259" key="10">
    <source>
        <dbReference type="PROSITE" id="PS50089"/>
    </source>
</evidence>
<evidence type="ECO:0000313" key="12">
    <source>
        <dbReference type="Proteomes" id="UP001489004"/>
    </source>
</evidence>
<dbReference type="AlphaFoldDB" id="A0AAW1PE35"/>
<protein>
    <recommendedName>
        <fullName evidence="2">RING-type E3 ubiquitin transferase</fullName>
        <ecNumber evidence="2">2.3.2.27</ecNumber>
    </recommendedName>
</protein>
<dbReference type="SUPFAM" id="SSF57850">
    <property type="entry name" value="RING/U-box"/>
    <property type="match status" value="1"/>
</dbReference>
<sequence>MAVDVDDEDGACEGLPTCPICLTEIFELRHKAVVVPCMHVFCLPCLKRWSEQKRVCPLCKGRIKGYMYAIESSGKYKERVIPASPWRRHIYDDDLWALPIDPPPGAAAGGATNRQRRLQDWIDRELRAVLQQEDVNIPSPQQSKL</sequence>
<dbReference type="InterPro" id="IPR013083">
    <property type="entry name" value="Znf_RING/FYVE/PHD"/>
</dbReference>